<dbReference type="GO" id="GO:0006313">
    <property type="term" value="P:DNA transposition"/>
    <property type="evidence" value="ECO:0007669"/>
    <property type="project" value="InterPro"/>
</dbReference>
<evidence type="ECO:0000313" key="2">
    <source>
        <dbReference type="Proteomes" id="UP000307790"/>
    </source>
</evidence>
<dbReference type="SUPFAM" id="SSF143422">
    <property type="entry name" value="Transposase IS200-like"/>
    <property type="match status" value="1"/>
</dbReference>
<reference evidence="1 2" key="1">
    <citation type="submission" date="2019-05" db="EMBL/GenBank/DDBJ databases">
        <title>Genome sequences of Thalassotalea litorea 1K03283.</title>
        <authorList>
            <person name="Zhang D."/>
        </authorList>
    </citation>
    <scope>NUCLEOTIDE SEQUENCE [LARGE SCALE GENOMIC DNA]</scope>
    <source>
        <strain evidence="1 2">MCCC 1K03283</strain>
    </source>
</reference>
<dbReference type="Gene3D" id="3.30.70.1290">
    <property type="entry name" value="Transposase IS200-like"/>
    <property type="match status" value="1"/>
</dbReference>
<dbReference type="InterPro" id="IPR036515">
    <property type="entry name" value="Transposase_17_sf"/>
</dbReference>
<dbReference type="Proteomes" id="UP000307790">
    <property type="component" value="Unassembled WGS sequence"/>
</dbReference>
<sequence length="324" mass="37290">MPTPRSKQVCLQATPYYHCISRCVRRAYLCGKDHVSDRSYEHRRGWIEKRLLFLSQIFCIDICAYAVMSNHCHLVLHINHAQALKLNDEEVVNRWHKVCKGTLITQQFALGNQIDGDLLPTLKQTISIYRNRLFSVSWFMRLLNEPIARMANAEDECTGRFWEGRFVSQALLNESALAACMAYVDLNPVRAGIVDIPEKSEFTSIRRRIKALLQGKEDEQIMPFSDKAKSKRSETLPFNLDDYLKLVDFTGKTMKNRQVNVIDSALPGILSRLNISSSNWYQLTTKFEDYFKGPVGNSVALSDFCRLQNRMRRPNIAVSKQLFG</sequence>
<organism evidence="1 2">
    <name type="scientific">Thalassotalea litorea</name>
    <dbReference type="NCBI Taxonomy" id="2020715"/>
    <lineage>
        <taxon>Bacteria</taxon>
        <taxon>Pseudomonadati</taxon>
        <taxon>Pseudomonadota</taxon>
        <taxon>Gammaproteobacteria</taxon>
        <taxon>Alteromonadales</taxon>
        <taxon>Colwelliaceae</taxon>
        <taxon>Thalassotalea</taxon>
    </lineage>
</organism>
<name>A0A5R9IRR8_9GAMM</name>
<dbReference type="PANTHER" id="PTHR34322">
    <property type="entry name" value="TRANSPOSASE, Y1_TNP DOMAIN-CONTAINING"/>
    <property type="match status" value="1"/>
</dbReference>
<dbReference type="EMBL" id="VCBC01000010">
    <property type="protein sequence ID" value="TLU64598.1"/>
    <property type="molecule type" value="Genomic_DNA"/>
</dbReference>
<dbReference type="GO" id="GO:0004803">
    <property type="term" value="F:transposase activity"/>
    <property type="evidence" value="ECO:0007669"/>
    <property type="project" value="InterPro"/>
</dbReference>
<dbReference type="PANTHER" id="PTHR34322:SF2">
    <property type="entry name" value="TRANSPOSASE IS200-LIKE DOMAIN-CONTAINING PROTEIN"/>
    <property type="match status" value="1"/>
</dbReference>
<dbReference type="GO" id="GO:0003677">
    <property type="term" value="F:DNA binding"/>
    <property type="evidence" value="ECO:0007669"/>
    <property type="project" value="InterPro"/>
</dbReference>
<dbReference type="OrthoDB" id="9814067at2"/>
<keyword evidence="2" id="KW-1185">Reference proteome</keyword>
<dbReference type="AlphaFoldDB" id="A0A5R9IRR8"/>
<evidence type="ECO:0000313" key="1">
    <source>
        <dbReference type="EMBL" id="TLU64598.1"/>
    </source>
</evidence>
<comment type="caution">
    <text evidence="1">The sequence shown here is derived from an EMBL/GenBank/DDBJ whole genome shotgun (WGS) entry which is preliminary data.</text>
</comment>
<dbReference type="RefSeq" id="WP_138320096.1">
    <property type="nucleotide sequence ID" value="NZ_VCBC01000010.1"/>
</dbReference>
<protein>
    <submittedName>
        <fullName evidence="1">Transposase</fullName>
    </submittedName>
</protein>
<accession>A0A5R9IRR8</accession>
<gene>
    <name evidence="1" type="ORF">FE810_10925</name>
</gene>
<proteinExistence type="predicted"/>